<dbReference type="EMBL" id="LUGG01000031">
    <property type="protein sequence ID" value="OBZ66473.1"/>
    <property type="molecule type" value="Genomic_DNA"/>
</dbReference>
<comment type="caution">
    <text evidence="1">The sequence shown here is derived from an EMBL/GenBank/DDBJ whole genome shotgun (WGS) entry which is preliminary data.</text>
</comment>
<name>A0A1C7LP09_GRIFR</name>
<proteinExistence type="predicted"/>
<dbReference type="Proteomes" id="UP000092993">
    <property type="component" value="Unassembled WGS sequence"/>
</dbReference>
<keyword evidence="2" id="KW-1185">Reference proteome</keyword>
<sequence length="203" mass="23068">MYTRRCVILLLRYRAFDSKGRYNQIVNIHLGWGESHNQSLGHTYIVLRHAPRLSNGLATSRQMQLQRLELIFLLFYSLEFDHGAFVFSICLRRLFGWIVISCIVLKHYRTLFSVSVDRMELRGTPAEYLRLELTSRAVLSASVTAGQIGSHRVSLPALLRVGGVPLLLVDTLKCQFQSVQDHGNSPTTSTEMSPFCLAGKYHL</sequence>
<accession>A0A1C7LP09</accession>
<dbReference type="AlphaFoldDB" id="A0A1C7LP09"/>
<protein>
    <submittedName>
        <fullName evidence="1">Uncharacterized protein</fullName>
    </submittedName>
</protein>
<evidence type="ECO:0000313" key="1">
    <source>
        <dbReference type="EMBL" id="OBZ66473.1"/>
    </source>
</evidence>
<reference evidence="1 2" key="1">
    <citation type="submission" date="2016-03" db="EMBL/GenBank/DDBJ databases">
        <title>Whole genome sequencing of Grifola frondosa 9006-11.</title>
        <authorList>
            <person name="Min B."/>
            <person name="Park H."/>
            <person name="Kim J.-G."/>
            <person name="Cho H."/>
            <person name="Oh Y.-L."/>
            <person name="Kong W.-S."/>
            <person name="Choi I.-G."/>
        </authorList>
    </citation>
    <scope>NUCLEOTIDE SEQUENCE [LARGE SCALE GENOMIC DNA]</scope>
    <source>
        <strain evidence="1 2">9006-11</strain>
    </source>
</reference>
<evidence type="ECO:0000313" key="2">
    <source>
        <dbReference type="Proteomes" id="UP000092993"/>
    </source>
</evidence>
<gene>
    <name evidence="1" type="ORF">A0H81_13626</name>
</gene>
<organism evidence="1 2">
    <name type="scientific">Grifola frondosa</name>
    <name type="common">Maitake</name>
    <name type="synonym">Polyporus frondosus</name>
    <dbReference type="NCBI Taxonomy" id="5627"/>
    <lineage>
        <taxon>Eukaryota</taxon>
        <taxon>Fungi</taxon>
        <taxon>Dikarya</taxon>
        <taxon>Basidiomycota</taxon>
        <taxon>Agaricomycotina</taxon>
        <taxon>Agaricomycetes</taxon>
        <taxon>Polyporales</taxon>
        <taxon>Grifolaceae</taxon>
        <taxon>Grifola</taxon>
    </lineage>
</organism>